<dbReference type="SUPFAM" id="SSF55874">
    <property type="entry name" value="ATPase domain of HSP90 chaperone/DNA topoisomerase II/histidine kinase"/>
    <property type="match status" value="1"/>
</dbReference>
<keyword evidence="9" id="KW-0812">Transmembrane</keyword>
<dbReference type="Gene3D" id="1.20.5.1930">
    <property type="match status" value="1"/>
</dbReference>
<keyword evidence="9" id="KW-0472">Membrane</keyword>
<feature type="domain" description="Histidine kinase N-terminal 7TM region" evidence="11">
    <location>
        <begin position="6"/>
        <end position="219"/>
    </location>
</feature>
<dbReference type="EC" id="2.7.13.3" evidence="2"/>
<dbReference type="PANTHER" id="PTHR24421:SF10">
    <property type="entry name" value="NITRATE_NITRITE SENSOR PROTEIN NARQ"/>
    <property type="match status" value="1"/>
</dbReference>
<dbReference type="RefSeq" id="WP_074716596.1">
    <property type="nucleotide sequence ID" value="NZ_FNWV01000005.1"/>
</dbReference>
<dbReference type="Gene3D" id="3.30.565.10">
    <property type="entry name" value="Histidine kinase-like ATPase, C-terminal domain"/>
    <property type="match status" value="1"/>
</dbReference>
<feature type="transmembrane region" description="Helical" evidence="9">
    <location>
        <begin position="34"/>
        <end position="55"/>
    </location>
</feature>
<dbReference type="AlphaFoldDB" id="A0A1H6JSY0"/>
<evidence type="ECO:0000256" key="6">
    <source>
        <dbReference type="ARBA" id="ARBA00022777"/>
    </source>
</evidence>
<feature type="transmembrane region" description="Helical" evidence="9">
    <location>
        <begin position="6"/>
        <end position="22"/>
    </location>
</feature>
<evidence type="ECO:0000313" key="12">
    <source>
        <dbReference type="EMBL" id="SEH62195.1"/>
    </source>
</evidence>
<name>A0A1H6JSY0_RUMFL</name>
<evidence type="ECO:0000256" key="4">
    <source>
        <dbReference type="ARBA" id="ARBA00022679"/>
    </source>
</evidence>
<evidence type="ECO:0000256" key="7">
    <source>
        <dbReference type="ARBA" id="ARBA00022840"/>
    </source>
</evidence>
<evidence type="ECO:0000256" key="8">
    <source>
        <dbReference type="ARBA" id="ARBA00023012"/>
    </source>
</evidence>
<keyword evidence="6 12" id="KW-0418">Kinase</keyword>
<dbReference type="Pfam" id="PF07730">
    <property type="entry name" value="HisKA_3"/>
    <property type="match status" value="1"/>
</dbReference>
<feature type="transmembrane region" description="Helical" evidence="9">
    <location>
        <begin position="61"/>
        <end position="82"/>
    </location>
</feature>
<dbReference type="InterPro" id="IPR036890">
    <property type="entry name" value="HATPase_C_sf"/>
</dbReference>
<dbReference type="CDD" id="cd16917">
    <property type="entry name" value="HATPase_UhpB-NarQ-NarX-like"/>
    <property type="match status" value="1"/>
</dbReference>
<evidence type="ECO:0000259" key="11">
    <source>
        <dbReference type="Pfam" id="PF16927"/>
    </source>
</evidence>
<keyword evidence="3" id="KW-0597">Phosphoprotein</keyword>
<sequence>MVSAVLLILGLCGMLVSVTWVLRRGNSNRLTHIFLSCQLSIVLWLISEILILFSYTKQQFWISYVIGNLGISCFGPLWLWLSQEYTFSSKKKPRFLWLLPLITISAVCVVLTNPIHHLYYDSFVDKRFTYGPLFYVYQVIYYVCIVTGITIICLKHTRNSSQITKQSFLLILSAAIPLGVNTLSLTGVFHSKVTLTPLFFGISSILIIIALGRYGLLNINSIAIRETINNIDSGVMIFDNNNRITYKNKFSENIPFLKDVNTSYEFMRLISEMMNEEIPSDFSLMELKYENEYYNIKQRYCQNNSGNDVARVITINNVTEYHDLAKAEKKLSLEQERNRIAQEMHDSAGHTFTMISSLARILKYDAEQQNPDKVKMLESISEIDGLSRSGVTQLRCTINNLRDDEFMKSVTSAVQTVITAVRGVDIELCIQGDEDERHSFCIKEMYDNCRETITNALRYSEASRIDVIIKFLDKAIEMYILDNGKGCDSISEHNGLRGIRERTEALGGSVRFSSVKNEGFNTIIKIPIDGVEK</sequence>
<dbReference type="GO" id="GO:0046983">
    <property type="term" value="F:protein dimerization activity"/>
    <property type="evidence" value="ECO:0007669"/>
    <property type="project" value="InterPro"/>
</dbReference>
<feature type="transmembrane region" description="Helical" evidence="9">
    <location>
        <begin position="135"/>
        <end position="155"/>
    </location>
</feature>
<reference evidence="12 13" key="1">
    <citation type="submission" date="2016-10" db="EMBL/GenBank/DDBJ databases">
        <authorList>
            <person name="de Groot N.N."/>
        </authorList>
    </citation>
    <scope>NUCLEOTIDE SEQUENCE [LARGE SCALE GENOMIC DNA]</scope>
    <source>
        <strain evidence="12 13">YAD2003</strain>
    </source>
</reference>
<proteinExistence type="predicted"/>
<comment type="catalytic activity">
    <reaction evidence="1">
        <text>ATP + protein L-histidine = ADP + protein N-phospho-L-histidine.</text>
        <dbReference type="EC" id="2.7.13.3"/>
    </reaction>
</comment>
<dbReference type="GO" id="GO:0000155">
    <property type="term" value="F:phosphorelay sensor kinase activity"/>
    <property type="evidence" value="ECO:0007669"/>
    <property type="project" value="InterPro"/>
</dbReference>
<gene>
    <name evidence="12" type="ORF">SAMN02910265_01805</name>
</gene>
<dbReference type="OrthoDB" id="9781904at2"/>
<dbReference type="InterPro" id="IPR050482">
    <property type="entry name" value="Sensor_HK_TwoCompSys"/>
</dbReference>
<feature type="transmembrane region" description="Helical" evidence="9">
    <location>
        <begin position="167"/>
        <end position="189"/>
    </location>
</feature>
<dbReference type="InterPro" id="IPR011712">
    <property type="entry name" value="Sig_transdc_His_kin_sub3_dim/P"/>
</dbReference>
<dbReference type="GO" id="GO:0016020">
    <property type="term" value="C:membrane"/>
    <property type="evidence" value="ECO:0007669"/>
    <property type="project" value="InterPro"/>
</dbReference>
<keyword evidence="5" id="KW-0547">Nucleotide-binding</keyword>
<keyword evidence="4" id="KW-0808">Transferase</keyword>
<dbReference type="PANTHER" id="PTHR24421">
    <property type="entry name" value="NITRATE/NITRITE SENSOR PROTEIN NARX-RELATED"/>
    <property type="match status" value="1"/>
</dbReference>
<dbReference type="InterPro" id="IPR031621">
    <property type="entry name" value="HisKA_7TM"/>
</dbReference>
<dbReference type="GO" id="GO:0005524">
    <property type="term" value="F:ATP binding"/>
    <property type="evidence" value="ECO:0007669"/>
    <property type="project" value="UniProtKB-KW"/>
</dbReference>
<organism evidence="12 13">
    <name type="scientific">Ruminococcus flavefaciens</name>
    <dbReference type="NCBI Taxonomy" id="1265"/>
    <lineage>
        <taxon>Bacteria</taxon>
        <taxon>Bacillati</taxon>
        <taxon>Bacillota</taxon>
        <taxon>Clostridia</taxon>
        <taxon>Eubacteriales</taxon>
        <taxon>Oscillospiraceae</taxon>
        <taxon>Ruminococcus</taxon>
    </lineage>
</organism>
<evidence type="ECO:0000256" key="1">
    <source>
        <dbReference type="ARBA" id="ARBA00000085"/>
    </source>
</evidence>
<evidence type="ECO:0000259" key="10">
    <source>
        <dbReference type="Pfam" id="PF07730"/>
    </source>
</evidence>
<feature type="transmembrane region" description="Helical" evidence="9">
    <location>
        <begin position="195"/>
        <end position="216"/>
    </location>
</feature>
<dbReference type="EMBL" id="FNWV01000005">
    <property type="protein sequence ID" value="SEH62195.1"/>
    <property type="molecule type" value="Genomic_DNA"/>
</dbReference>
<dbReference type="Pfam" id="PF16927">
    <property type="entry name" value="HisKA_7TM"/>
    <property type="match status" value="1"/>
</dbReference>
<dbReference type="Proteomes" id="UP000183190">
    <property type="component" value="Unassembled WGS sequence"/>
</dbReference>
<evidence type="ECO:0000256" key="3">
    <source>
        <dbReference type="ARBA" id="ARBA00022553"/>
    </source>
</evidence>
<keyword evidence="9" id="KW-1133">Transmembrane helix</keyword>
<feature type="domain" description="Signal transduction histidine kinase subgroup 3 dimerisation and phosphoacceptor" evidence="10">
    <location>
        <begin position="336"/>
        <end position="404"/>
    </location>
</feature>
<evidence type="ECO:0000256" key="2">
    <source>
        <dbReference type="ARBA" id="ARBA00012438"/>
    </source>
</evidence>
<feature type="transmembrane region" description="Helical" evidence="9">
    <location>
        <begin position="94"/>
        <end position="115"/>
    </location>
</feature>
<protein>
    <recommendedName>
        <fullName evidence="2">histidine kinase</fullName>
        <ecNumber evidence="2">2.7.13.3</ecNumber>
    </recommendedName>
</protein>
<keyword evidence="7" id="KW-0067">ATP-binding</keyword>
<accession>A0A1H6JSY0</accession>
<evidence type="ECO:0000256" key="5">
    <source>
        <dbReference type="ARBA" id="ARBA00022741"/>
    </source>
</evidence>
<evidence type="ECO:0000313" key="13">
    <source>
        <dbReference type="Proteomes" id="UP000183190"/>
    </source>
</evidence>
<evidence type="ECO:0000256" key="9">
    <source>
        <dbReference type="SAM" id="Phobius"/>
    </source>
</evidence>
<keyword evidence="8" id="KW-0902">Two-component regulatory system</keyword>